<dbReference type="EMBL" id="CP146069">
    <property type="protein sequence ID" value="WWR47171.1"/>
    <property type="molecule type" value="Genomic_DNA"/>
</dbReference>
<dbReference type="PANTHER" id="PTHR43037">
    <property type="entry name" value="UNNAMED PRODUCT-RELATED"/>
    <property type="match status" value="1"/>
</dbReference>
<gene>
    <name evidence="5" type="ORF">RZ517_03015</name>
</gene>
<feature type="chain" id="PRO_5045545700" evidence="3">
    <location>
        <begin position="22"/>
        <end position="274"/>
    </location>
</feature>
<evidence type="ECO:0000256" key="1">
    <source>
        <dbReference type="ARBA" id="ARBA00022729"/>
    </source>
</evidence>
<name>A0ABZ2HGJ9_9RHOB</name>
<dbReference type="RefSeq" id="WP_338550006.1">
    <property type="nucleotide sequence ID" value="NZ_CP146069.1"/>
</dbReference>
<evidence type="ECO:0000313" key="5">
    <source>
        <dbReference type="EMBL" id="WWR47171.1"/>
    </source>
</evidence>
<sequence>MRATCAGAALALTVMAGMAQASCGPESGACEIQSGTYHIKLPETPGDDMPVVVFLHGFGGSGQAAISRDIMVEPLRARGYAVIAPNGVPRAEGRPASWTFYPGWPGRDETAFLKDVVADAADRFGTSADTVLLSGFSAGGFMVNYLACDAPDTFSAYAPVSGGFWRPHPVECNGPVRLLHTHGWADGTVPLEGRKLAGGRFQQGDIFAGLEIWRAANECSDEKPTGFGKTGNFMRRVWGNCADGGALEMALFPGGHTVPEGWADLALDWFEGLN</sequence>
<dbReference type="Proteomes" id="UP001364156">
    <property type="component" value="Chromosome"/>
</dbReference>
<protein>
    <submittedName>
        <fullName evidence="5">Alpha/beta fold hydrolase</fullName>
    </submittedName>
</protein>
<evidence type="ECO:0000256" key="2">
    <source>
        <dbReference type="ARBA" id="ARBA00022801"/>
    </source>
</evidence>
<evidence type="ECO:0000313" key="6">
    <source>
        <dbReference type="Proteomes" id="UP001364156"/>
    </source>
</evidence>
<organism evidence="5 6">
    <name type="scientific">Roseovarius phycicola</name>
    <dbReference type="NCBI Taxonomy" id="3080976"/>
    <lineage>
        <taxon>Bacteria</taxon>
        <taxon>Pseudomonadati</taxon>
        <taxon>Pseudomonadota</taxon>
        <taxon>Alphaproteobacteria</taxon>
        <taxon>Rhodobacterales</taxon>
        <taxon>Roseobacteraceae</taxon>
        <taxon>Roseovarius</taxon>
    </lineage>
</organism>
<keyword evidence="6" id="KW-1185">Reference proteome</keyword>
<proteinExistence type="predicted"/>
<dbReference type="SUPFAM" id="SSF53474">
    <property type="entry name" value="alpha/beta-Hydrolases"/>
    <property type="match status" value="1"/>
</dbReference>
<dbReference type="GO" id="GO:0016787">
    <property type="term" value="F:hydrolase activity"/>
    <property type="evidence" value="ECO:0007669"/>
    <property type="project" value="UniProtKB-KW"/>
</dbReference>
<dbReference type="InterPro" id="IPR000073">
    <property type="entry name" value="AB_hydrolase_1"/>
</dbReference>
<keyword evidence="1 3" id="KW-0732">Signal</keyword>
<feature type="signal peptide" evidence="3">
    <location>
        <begin position="1"/>
        <end position="21"/>
    </location>
</feature>
<reference evidence="5 6" key="1">
    <citation type="submission" date="2023-10" db="EMBL/GenBank/DDBJ databases">
        <title>Roseovarius strain S88 nov., isolated from a marine algae.</title>
        <authorList>
            <person name="Lee M.W."/>
            <person name="Lee J.K."/>
            <person name="Kim J.M."/>
            <person name="Choi D.G."/>
            <person name="Baek J.H."/>
            <person name="Bayburt H."/>
            <person name="Jung J.J."/>
            <person name="Han D.M."/>
            <person name="Jeon C.O."/>
        </authorList>
    </citation>
    <scope>NUCLEOTIDE SEQUENCE [LARGE SCALE GENOMIC DNA]</scope>
    <source>
        <strain evidence="5 6">S88</strain>
    </source>
</reference>
<dbReference type="InterPro" id="IPR050955">
    <property type="entry name" value="Plant_Biomass_Hydrol_Est"/>
</dbReference>
<feature type="domain" description="AB hydrolase-1" evidence="4">
    <location>
        <begin position="50"/>
        <end position="162"/>
    </location>
</feature>
<dbReference type="PANTHER" id="PTHR43037:SF5">
    <property type="entry name" value="FERULOYL ESTERASE"/>
    <property type="match status" value="1"/>
</dbReference>
<dbReference type="Pfam" id="PF00561">
    <property type="entry name" value="Abhydrolase_1"/>
    <property type="match status" value="1"/>
</dbReference>
<dbReference type="Gene3D" id="3.40.50.1820">
    <property type="entry name" value="alpha/beta hydrolase"/>
    <property type="match status" value="1"/>
</dbReference>
<dbReference type="InterPro" id="IPR029058">
    <property type="entry name" value="AB_hydrolase_fold"/>
</dbReference>
<keyword evidence="2 5" id="KW-0378">Hydrolase</keyword>
<evidence type="ECO:0000259" key="4">
    <source>
        <dbReference type="Pfam" id="PF00561"/>
    </source>
</evidence>
<evidence type="ECO:0000256" key="3">
    <source>
        <dbReference type="SAM" id="SignalP"/>
    </source>
</evidence>
<accession>A0ABZ2HGJ9</accession>